<name>A0A1F4W2S3_UNCKA</name>
<feature type="transmembrane region" description="Helical" evidence="5">
    <location>
        <begin position="265"/>
        <end position="284"/>
    </location>
</feature>
<comment type="caution">
    <text evidence="6">The sequence shown here is derived from an EMBL/GenBank/DDBJ whole genome shotgun (WGS) entry which is preliminary data.</text>
</comment>
<feature type="transmembrane region" description="Helical" evidence="5">
    <location>
        <begin position="90"/>
        <end position="111"/>
    </location>
</feature>
<proteinExistence type="predicted"/>
<feature type="transmembrane region" description="Helical" evidence="5">
    <location>
        <begin position="18"/>
        <end position="40"/>
    </location>
</feature>
<feature type="transmembrane region" description="Helical" evidence="5">
    <location>
        <begin position="213"/>
        <end position="232"/>
    </location>
</feature>
<accession>A0A1F4W2S3</accession>
<evidence type="ECO:0000256" key="4">
    <source>
        <dbReference type="ARBA" id="ARBA00023136"/>
    </source>
</evidence>
<keyword evidence="2 5" id="KW-0812">Transmembrane</keyword>
<dbReference type="InterPro" id="IPR052556">
    <property type="entry name" value="PolySynth_Transporter"/>
</dbReference>
<gene>
    <name evidence="6" type="ORF">A2264_05080</name>
</gene>
<dbReference type="PANTHER" id="PTHR43424:SF1">
    <property type="entry name" value="LOCUS PUTATIVE PROTEIN 1-RELATED"/>
    <property type="match status" value="1"/>
</dbReference>
<comment type="subcellular location">
    <subcellularLocation>
        <location evidence="1">Membrane</location>
        <topology evidence="1">Multi-pass membrane protein</topology>
    </subcellularLocation>
</comment>
<keyword evidence="4 5" id="KW-0472">Membrane</keyword>
<feature type="transmembrane region" description="Helical" evidence="5">
    <location>
        <begin position="52"/>
        <end position="70"/>
    </location>
</feature>
<dbReference type="CDD" id="cd13128">
    <property type="entry name" value="MATE_Wzx_like"/>
    <property type="match status" value="1"/>
</dbReference>
<reference evidence="6 7" key="1">
    <citation type="journal article" date="2016" name="Nat. Commun.">
        <title>Thousands of microbial genomes shed light on interconnected biogeochemical processes in an aquifer system.</title>
        <authorList>
            <person name="Anantharaman K."/>
            <person name="Brown C.T."/>
            <person name="Hug L.A."/>
            <person name="Sharon I."/>
            <person name="Castelle C.J."/>
            <person name="Probst A.J."/>
            <person name="Thomas B.C."/>
            <person name="Singh A."/>
            <person name="Wilkins M.J."/>
            <person name="Karaoz U."/>
            <person name="Brodie E.L."/>
            <person name="Williams K.H."/>
            <person name="Hubbard S.S."/>
            <person name="Banfield J.F."/>
        </authorList>
    </citation>
    <scope>NUCLEOTIDE SEQUENCE [LARGE SCALE GENOMIC DNA]</scope>
</reference>
<dbReference type="GO" id="GO:0016020">
    <property type="term" value="C:membrane"/>
    <property type="evidence" value="ECO:0007669"/>
    <property type="project" value="UniProtKB-SubCell"/>
</dbReference>
<dbReference type="PANTHER" id="PTHR43424">
    <property type="entry name" value="LOCUS PUTATIVE PROTEIN 1-RELATED"/>
    <property type="match status" value="1"/>
</dbReference>
<evidence type="ECO:0000256" key="5">
    <source>
        <dbReference type="SAM" id="Phobius"/>
    </source>
</evidence>
<dbReference type="InterPro" id="IPR002797">
    <property type="entry name" value="Polysacc_synth"/>
</dbReference>
<organism evidence="6 7">
    <name type="scientific">candidate division WWE3 bacterium RIFOXYA2_FULL_46_9</name>
    <dbReference type="NCBI Taxonomy" id="1802636"/>
    <lineage>
        <taxon>Bacteria</taxon>
        <taxon>Katanobacteria</taxon>
    </lineage>
</organism>
<feature type="transmembrane region" description="Helical" evidence="5">
    <location>
        <begin position="368"/>
        <end position="387"/>
    </location>
</feature>
<feature type="transmembrane region" description="Helical" evidence="5">
    <location>
        <begin position="393"/>
        <end position="415"/>
    </location>
</feature>
<evidence type="ECO:0000313" key="6">
    <source>
        <dbReference type="EMBL" id="OGC63719.1"/>
    </source>
</evidence>
<dbReference type="EMBL" id="MEVT01000004">
    <property type="protein sequence ID" value="OGC63719.1"/>
    <property type="molecule type" value="Genomic_DNA"/>
</dbReference>
<dbReference type="Proteomes" id="UP000176614">
    <property type="component" value="Unassembled WGS sequence"/>
</dbReference>
<evidence type="ECO:0000256" key="1">
    <source>
        <dbReference type="ARBA" id="ARBA00004141"/>
    </source>
</evidence>
<evidence type="ECO:0000256" key="2">
    <source>
        <dbReference type="ARBA" id="ARBA00022692"/>
    </source>
</evidence>
<feature type="transmembrane region" description="Helical" evidence="5">
    <location>
        <begin position="117"/>
        <end position="138"/>
    </location>
</feature>
<dbReference type="AlphaFoldDB" id="A0A1F4W2S3"/>
<feature type="transmembrane region" description="Helical" evidence="5">
    <location>
        <begin position="174"/>
        <end position="193"/>
    </location>
</feature>
<evidence type="ECO:0000256" key="3">
    <source>
        <dbReference type="ARBA" id="ARBA00022989"/>
    </source>
</evidence>
<evidence type="ECO:0000313" key="7">
    <source>
        <dbReference type="Proteomes" id="UP000176614"/>
    </source>
</evidence>
<protein>
    <submittedName>
        <fullName evidence="6">Uncharacterized protein</fullName>
    </submittedName>
</protein>
<feature type="transmembrane region" description="Helical" evidence="5">
    <location>
        <begin position="150"/>
        <end position="168"/>
    </location>
</feature>
<feature type="transmembrane region" description="Helical" evidence="5">
    <location>
        <begin position="305"/>
        <end position="325"/>
    </location>
</feature>
<sequence length="424" mass="47224">MNFSITTKKIAANTIYQLLGKGVSLSITVLATAIITRAYGKFGYGEFSLMQAWPALFFIIADFGLNAIAVKDLAEDWSKASKYFANLLALRLFLSGILITVSAIALVFFPYSQGLQLGIFLSLLLILTQALYATLNVFFQVKHRYDLSTIGYVGGYLIILASILLLSYSKADVMWVSFSYVAGGMLTFFLNLFFIKRLGVSISLKWDPKTVKYLLLSSLPLGLMFIFSQINFKGDSILLSVLPLPKKFGLSAEESVGIYNLPFKIFEVALVLPTFFMNSVYPVLVTHMNEGRQRLKDTFSRSIKFLFFFGLMAGIFGILFAQLAVNILGGAEFMRSIVVLQILMSGVVLYFVTQPISWLIVTLGKQSYLPGIYLIGALLNLFLNIIFIPAYSFYASAIITHISELIVLIMLIIALKKAWKAKYA</sequence>
<feature type="transmembrane region" description="Helical" evidence="5">
    <location>
        <begin position="337"/>
        <end position="361"/>
    </location>
</feature>
<keyword evidence="3 5" id="KW-1133">Transmembrane helix</keyword>
<dbReference type="Pfam" id="PF01943">
    <property type="entry name" value="Polysacc_synt"/>
    <property type="match status" value="1"/>
</dbReference>